<dbReference type="AlphaFoldDB" id="A0A8T0T7A4"/>
<comment type="caution">
    <text evidence="2">The sequence shown here is derived from an EMBL/GenBank/DDBJ whole genome shotgun (WGS) entry which is preliminary data.</text>
</comment>
<feature type="region of interest" description="Disordered" evidence="1">
    <location>
        <begin position="345"/>
        <end position="427"/>
    </location>
</feature>
<protein>
    <submittedName>
        <fullName evidence="2">Uncharacterized protein</fullName>
    </submittedName>
</protein>
<name>A0A8T0T7A4_PANVG</name>
<sequence>MRGTGEGAPRGPPTARGGSRVAGRRCGGSGRRGGGRRRGEEPRRGVGLGSAAFSCVVSCCGLCRLGPPPQSLYAGPSFPRGQEVSGVVWRGSGDVRGCSVPPRHVPVWPGVYAGGPGKWGPLNGAAAATSTQLAVEVEATATPLSDWGARCAARGVSGGAGRHDGDGSAPSLSGRRSADWTGGPSMHMRLQARGQPRACLLSPSHTTPFAWPQKEKALNCPRCASLPSSTAGDPPPSPGRPSFLLSRSRFTRVPPPLLRPSSGGTPDHLDLAGIELDRIRGAEVLLRRLTLLPGGEAPCARAAARPCPGGRARVARRLPLPLPSGGGASPVELVAARLELELRPGGGISGRPRSLPIPALPPDPASVDGAGGGARVEQAAERGRLRVGRAGGSRRAQQARMAARARRRARKASTSVPRCLPPPSLFSGRLELGRLKVGAADLAGARSGDRWTSAHGGGERRRSERRPADEHTRRDSGLAAPLGPDRGFGVRCGGGGRRPQMDPGRGEKEEKEWAPPQSNPNKHPLGGLFFGVG</sequence>
<gene>
    <name evidence="2" type="ORF">PVAP13_4NG034250</name>
</gene>
<evidence type="ECO:0000313" key="3">
    <source>
        <dbReference type="Proteomes" id="UP000823388"/>
    </source>
</evidence>
<accession>A0A8T0T7A4</accession>
<feature type="region of interest" description="Disordered" evidence="1">
    <location>
        <begin position="1"/>
        <end position="46"/>
    </location>
</feature>
<reference evidence="2" key="1">
    <citation type="submission" date="2020-05" db="EMBL/GenBank/DDBJ databases">
        <title>WGS assembly of Panicum virgatum.</title>
        <authorList>
            <person name="Lovell J.T."/>
            <person name="Jenkins J."/>
            <person name="Shu S."/>
            <person name="Juenger T.E."/>
            <person name="Schmutz J."/>
        </authorList>
    </citation>
    <scope>NUCLEOTIDE SEQUENCE</scope>
    <source>
        <strain evidence="2">AP13</strain>
    </source>
</reference>
<feature type="region of interest" description="Disordered" evidence="1">
    <location>
        <begin position="446"/>
        <end position="533"/>
    </location>
</feature>
<organism evidence="2 3">
    <name type="scientific">Panicum virgatum</name>
    <name type="common">Blackwell switchgrass</name>
    <dbReference type="NCBI Taxonomy" id="38727"/>
    <lineage>
        <taxon>Eukaryota</taxon>
        <taxon>Viridiplantae</taxon>
        <taxon>Streptophyta</taxon>
        <taxon>Embryophyta</taxon>
        <taxon>Tracheophyta</taxon>
        <taxon>Spermatophyta</taxon>
        <taxon>Magnoliopsida</taxon>
        <taxon>Liliopsida</taxon>
        <taxon>Poales</taxon>
        <taxon>Poaceae</taxon>
        <taxon>PACMAD clade</taxon>
        <taxon>Panicoideae</taxon>
        <taxon>Panicodae</taxon>
        <taxon>Paniceae</taxon>
        <taxon>Panicinae</taxon>
        <taxon>Panicum</taxon>
        <taxon>Panicum sect. Hiantes</taxon>
    </lineage>
</organism>
<feature type="compositionally biased region" description="Low complexity" evidence="1">
    <location>
        <begin position="9"/>
        <end position="21"/>
    </location>
</feature>
<feature type="compositionally biased region" description="Basic and acidic residues" evidence="1">
    <location>
        <begin position="457"/>
        <end position="476"/>
    </location>
</feature>
<evidence type="ECO:0000256" key="1">
    <source>
        <dbReference type="SAM" id="MobiDB-lite"/>
    </source>
</evidence>
<feature type="compositionally biased region" description="Basic and acidic residues" evidence="1">
    <location>
        <begin position="504"/>
        <end position="513"/>
    </location>
</feature>
<dbReference type="Proteomes" id="UP000823388">
    <property type="component" value="Chromosome 4N"/>
</dbReference>
<feature type="compositionally biased region" description="Low complexity" evidence="1">
    <location>
        <begin position="393"/>
        <end position="402"/>
    </location>
</feature>
<feature type="region of interest" description="Disordered" evidence="1">
    <location>
        <begin position="155"/>
        <end position="187"/>
    </location>
</feature>
<dbReference type="EMBL" id="CM029044">
    <property type="protein sequence ID" value="KAG2604059.1"/>
    <property type="molecule type" value="Genomic_DNA"/>
</dbReference>
<keyword evidence="3" id="KW-1185">Reference proteome</keyword>
<proteinExistence type="predicted"/>
<evidence type="ECO:0000313" key="2">
    <source>
        <dbReference type="EMBL" id="KAG2604059.1"/>
    </source>
</evidence>